<evidence type="ECO:0000256" key="1">
    <source>
        <dbReference type="SAM" id="Phobius"/>
    </source>
</evidence>
<keyword evidence="1" id="KW-0472">Membrane</keyword>
<protein>
    <submittedName>
        <fullName evidence="3">HPP family protein</fullName>
    </submittedName>
</protein>
<evidence type="ECO:0000313" key="3">
    <source>
        <dbReference type="EMBL" id="HEA18430.1"/>
    </source>
</evidence>
<dbReference type="InterPro" id="IPR058581">
    <property type="entry name" value="TM_HPP"/>
</dbReference>
<feature type="transmembrane region" description="Helical" evidence="1">
    <location>
        <begin position="21"/>
        <end position="40"/>
    </location>
</feature>
<dbReference type="PANTHER" id="PTHR33741">
    <property type="entry name" value="TRANSMEMBRANE PROTEIN DDB_G0269096-RELATED"/>
    <property type="match status" value="1"/>
</dbReference>
<gene>
    <name evidence="3" type="ORF">ENH88_18705</name>
</gene>
<dbReference type="Pfam" id="PF04982">
    <property type="entry name" value="TM_HPP"/>
    <property type="match status" value="1"/>
</dbReference>
<dbReference type="PANTHER" id="PTHR33741:SF5">
    <property type="entry name" value="TRANSMEMBRANE PROTEIN DDB_G0269096-RELATED"/>
    <property type="match status" value="1"/>
</dbReference>
<feature type="transmembrane region" description="Helical" evidence="1">
    <location>
        <begin position="83"/>
        <end position="116"/>
    </location>
</feature>
<accession>A0A7V1D228</accession>
<proteinExistence type="predicted"/>
<keyword evidence="1" id="KW-0812">Transmembrane</keyword>
<comment type="caution">
    <text evidence="3">The sequence shown here is derived from an EMBL/GenBank/DDBJ whole genome shotgun (WGS) entry which is preliminary data.</text>
</comment>
<dbReference type="RefSeq" id="WP_304184612.1">
    <property type="nucleotide sequence ID" value="NZ_DRGM01000185.1"/>
</dbReference>
<evidence type="ECO:0000259" key="2">
    <source>
        <dbReference type="Pfam" id="PF04982"/>
    </source>
</evidence>
<dbReference type="AlphaFoldDB" id="A0A7V1D228"/>
<sequence length="182" mass="19602">MRLFISRMTATSQCPPRKPMSKIMWSLLGSFLGIYLVAMIGKSIQFDPLTNLFLIGSLGATAVLIYGAPLAEFSQPRNLIGGHVFSALVGVTVAKFLSADLILASALAVSVSIAVMHLTRTLHPPGGATALIAVIGGESIQQLGYYYVISPVLFGAAIMLLVGLLVNNLSRNPKRHYPVYWW</sequence>
<dbReference type="InterPro" id="IPR007065">
    <property type="entry name" value="HPP"/>
</dbReference>
<name>A0A7V1D228_9GAMM</name>
<keyword evidence="1" id="KW-1133">Transmembrane helix</keyword>
<dbReference type="EMBL" id="DRGM01000185">
    <property type="protein sequence ID" value="HEA18430.1"/>
    <property type="molecule type" value="Genomic_DNA"/>
</dbReference>
<feature type="transmembrane region" description="Helical" evidence="1">
    <location>
        <begin position="145"/>
        <end position="166"/>
    </location>
</feature>
<organism evidence="3">
    <name type="scientific">Pseudoalteromonas prydzensis</name>
    <dbReference type="NCBI Taxonomy" id="182141"/>
    <lineage>
        <taxon>Bacteria</taxon>
        <taxon>Pseudomonadati</taxon>
        <taxon>Pseudomonadota</taxon>
        <taxon>Gammaproteobacteria</taxon>
        <taxon>Alteromonadales</taxon>
        <taxon>Pseudoalteromonadaceae</taxon>
        <taxon>Pseudoalteromonas</taxon>
    </lineage>
</organism>
<dbReference type="Proteomes" id="UP000886188">
    <property type="component" value="Unassembled WGS sequence"/>
</dbReference>
<reference evidence="3" key="1">
    <citation type="journal article" date="2020" name="mSystems">
        <title>Genome- and Community-Level Interaction Insights into Carbon Utilization and Element Cycling Functions of Hydrothermarchaeota in Hydrothermal Sediment.</title>
        <authorList>
            <person name="Zhou Z."/>
            <person name="Liu Y."/>
            <person name="Xu W."/>
            <person name="Pan J."/>
            <person name="Luo Z.H."/>
            <person name="Li M."/>
        </authorList>
    </citation>
    <scope>NUCLEOTIDE SEQUENCE [LARGE SCALE GENOMIC DNA]</scope>
    <source>
        <strain evidence="3">HyVt-346</strain>
    </source>
</reference>
<feature type="transmembrane region" description="Helical" evidence="1">
    <location>
        <begin position="52"/>
        <end position="71"/>
    </location>
</feature>
<feature type="domain" description="HPP transmembrane region" evidence="2">
    <location>
        <begin position="16"/>
        <end position="178"/>
    </location>
</feature>